<organism evidence="3 4">
    <name type="scientific">Kluyvera ascorbata</name>
    <dbReference type="NCBI Taxonomy" id="51288"/>
    <lineage>
        <taxon>Bacteria</taxon>
        <taxon>Pseudomonadati</taxon>
        <taxon>Pseudomonadota</taxon>
        <taxon>Gammaproteobacteria</taxon>
        <taxon>Enterobacterales</taxon>
        <taxon>Enterobacteriaceae</taxon>
        <taxon>Kluyvera</taxon>
    </lineage>
</organism>
<keyword evidence="1" id="KW-0732">Signal</keyword>
<dbReference type="InterPro" id="IPR000259">
    <property type="entry name" value="Adhesion_dom_fimbrial"/>
</dbReference>
<dbReference type="PROSITE" id="PS51257">
    <property type="entry name" value="PROKAR_LIPOPROTEIN"/>
    <property type="match status" value="1"/>
</dbReference>
<dbReference type="Gene3D" id="2.60.40.1090">
    <property type="entry name" value="Fimbrial-type adhesion domain"/>
    <property type="match status" value="1"/>
</dbReference>
<evidence type="ECO:0000256" key="1">
    <source>
        <dbReference type="SAM" id="SignalP"/>
    </source>
</evidence>
<proteinExistence type="predicted"/>
<dbReference type="AlphaFoldDB" id="A0AB35XAN4"/>
<protein>
    <submittedName>
        <fullName evidence="3">Fimbrial-like protein</fullName>
    </submittedName>
</protein>
<dbReference type="NCBIfam" id="NF011794">
    <property type="entry name" value="PRK15262.1"/>
    <property type="match status" value="1"/>
</dbReference>
<dbReference type="RefSeq" id="WP_331388395.1">
    <property type="nucleotide sequence ID" value="NZ_JAZKKV010000001.1"/>
</dbReference>
<sequence>MLFTLSKKIRSIFSLLTCLAVASACQAGDANLEMTLSANIVENTCQVSVSDGGQVHLPTVGKGWFYNPDGSSRLAPTDAAAGTAFTINVESCPEDNMTVNTLSFSFQPQSGRWPTGSKQVFINETPATESGADNVGIVIFSTARHTNVLNSDGTSNVTIDIQNNSWAAEYEFYARPQNTGPVSAGKITSNVLVSTIYN</sequence>
<evidence type="ECO:0000313" key="4">
    <source>
        <dbReference type="Proteomes" id="UP001331691"/>
    </source>
</evidence>
<feature type="domain" description="Fimbrial-type adhesion" evidence="2">
    <location>
        <begin position="35"/>
        <end position="197"/>
    </location>
</feature>
<reference evidence="3 4" key="1">
    <citation type="submission" date="2023-10" db="EMBL/GenBank/DDBJ databases">
        <title>Wastewater isolates of ESBL- and carbapenemase-producing Gram-negative bacteria from New Zealand.</title>
        <authorList>
            <person name="Straub C."/>
            <person name="Weaver L."/>
            <person name="Cornelius A."/>
            <person name="Mcgill E."/>
            <person name="Dyet K."/>
            <person name="White L."/>
            <person name="Pattis I."/>
        </authorList>
    </citation>
    <scope>NUCLEOTIDE SEQUENCE [LARGE SCALE GENOMIC DNA]</scope>
    <source>
        <strain evidence="3 4">ESBL09</strain>
    </source>
</reference>
<feature type="chain" id="PRO_5044331925" evidence="1">
    <location>
        <begin position="28"/>
        <end position="198"/>
    </location>
</feature>
<dbReference type="PANTHER" id="PTHR33420:SF5">
    <property type="entry name" value="FIMBRIAL SUBUNIT"/>
    <property type="match status" value="1"/>
</dbReference>
<evidence type="ECO:0000259" key="2">
    <source>
        <dbReference type="Pfam" id="PF00419"/>
    </source>
</evidence>
<dbReference type="GO" id="GO:0009289">
    <property type="term" value="C:pilus"/>
    <property type="evidence" value="ECO:0007669"/>
    <property type="project" value="InterPro"/>
</dbReference>
<dbReference type="PANTHER" id="PTHR33420">
    <property type="entry name" value="FIMBRIAL SUBUNIT ELFA-RELATED"/>
    <property type="match status" value="1"/>
</dbReference>
<dbReference type="SUPFAM" id="SSF49401">
    <property type="entry name" value="Bacterial adhesins"/>
    <property type="match status" value="1"/>
</dbReference>
<dbReference type="Proteomes" id="UP001331691">
    <property type="component" value="Unassembled WGS sequence"/>
</dbReference>
<gene>
    <name evidence="3" type="ORF">V4836_13650</name>
</gene>
<accession>A0AB35XAN4</accession>
<dbReference type="GO" id="GO:0043709">
    <property type="term" value="P:cell adhesion involved in single-species biofilm formation"/>
    <property type="evidence" value="ECO:0007669"/>
    <property type="project" value="TreeGrafter"/>
</dbReference>
<dbReference type="InterPro" id="IPR050263">
    <property type="entry name" value="Bact_Fimbrial_Adh_Pro"/>
</dbReference>
<comment type="caution">
    <text evidence="3">The sequence shown here is derived from an EMBL/GenBank/DDBJ whole genome shotgun (WGS) entry which is preliminary data.</text>
</comment>
<dbReference type="EMBL" id="JAZKKV010000001">
    <property type="protein sequence ID" value="MEE9655175.1"/>
    <property type="molecule type" value="Genomic_DNA"/>
</dbReference>
<dbReference type="Pfam" id="PF00419">
    <property type="entry name" value="Fimbrial"/>
    <property type="match status" value="1"/>
</dbReference>
<feature type="signal peptide" evidence="1">
    <location>
        <begin position="1"/>
        <end position="27"/>
    </location>
</feature>
<dbReference type="InterPro" id="IPR036937">
    <property type="entry name" value="Adhesion_dom_fimbrial_sf"/>
</dbReference>
<name>A0AB35XAN4_9ENTR</name>
<dbReference type="InterPro" id="IPR008966">
    <property type="entry name" value="Adhesion_dom_sf"/>
</dbReference>
<evidence type="ECO:0000313" key="3">
    <source>
        <dbReference type="EMBL" id="MEE9655175.1"/>
    </source>
</evidence>
<keyword evidence="4" id="KW-1185">Reference proteome</keyword>